<dbReference type="SMART" id="SM00558">
    <property type="entry name" value="JmjC"/>
    <property type="match status" value="1"/>
</dbReference>
<evidence type="ECO:0000256" key="2">
    <source>
        <dbReference type="SAM" id="MobiDB-lite"/>
    </source>
</evidence>
<dbReference type="PROSITE" id="PS51184">
    <property type="entry name" value="JMJC"/>
    <property type="match status" value="1"/>
</dbReference>
<evidence type="ECO:0000256" key="1">
    <source>
        <dbReference type="SAM" id="Coils"/>
    </source>
</evidence>
<evidence type="ECO:0000313" key="4">
    <source>
        <dbReference type="EMBL" id="PSS02084.1"/>
    </source>
</evidence>
<feature type="region of interest" description="Disordered" evidence="2">
    <location>
        <begin position="164"/>
        <end position="189"/>
    </location>
</feature>
<feature type="region of interest" description="Disordered" evidence="2">
    <location>
        <begin position="416"/>
        <end position="462"/>
    </location>
</feature>
<feature type="compositionally biased region" description="Low complexity" evidence="2">
    <location>
        <begin position="179"/>
        <end position="189"/>
    </location>
</feature>
<keyword evidence="5" id="KW-1185">Reference proteome</keyword>
<protein>
    <recommendedName>
        <fullName evidence="3">JmjC domain-containing protein</fullName>
    </recommendedName>
</protein>
<proteinExistence type="predicted"/>
<dbReference type="InterPro" id="IPR041667">
    <property type="entry name" value="Cupin_8"/>
</dbReference>
<keyword evidence="1" id="KW-0175">Coiled coil</keyword>
<name>A0A2T3AK93_9PEZI</name>
<dbReference type="AlphaFoldDB" id="A0A2T3AK93"/>
<organism evidence="4 5">
    <name type="scientific">Coniella lustricola</name>
    <dbReference type="NCBI Taxonomy" id="2025994"/>
    <lineage>
        <taxon>Eukaryota</taxon>
        <taxon>Fungi</taxon>
        <taxon>Dikarya</taxon>
        <taxon>Ascomycota</taxon>
        <taxon>Pezizomycotina</taxon>
        <taxon>Sordariomycetes</taxon>
        <taxon>Sordariomycetidae</taxon>
        <taxon>Diaporthales</taxon>
        <taxon>Schizoparmaceae</taxon>
        <taxon>Coniella</taxon>
    </lineage>
</organism>
<gene>
    <name evidence="4" type="ORF">BD289DRAFT_422524</name>
</gene>
<dbReference type="STRING" id="2025994.A0A2T3AK93"/>
<sequence length="826" mass="92497">MKIQHHQYQDSASTQPTVRLLIGLVLLHHSQRTIQHVFGSARRKYCMQSSVSLSCCRQRVLAGVCGYPRSHLSIRAKANLALPQTVMVMVMAGPVEALRDWCLAAAEDISQECRGILADNSTLNMDAAVSKSSSLPSSLVGCGEPLVHLLCRQASRVIALYEEKEKEKETEKESPAQPPSASSLPLSSHSGLLSRIGKHQQHDASIVQLPWSDCDETYHRRDEACQKQKQSRAQIAHREGQAQDQGQGRLRVRADDLVLARLDDIMSIAYARFYAFLYKDLPVCWRQLYTDAAILKFSHLVLVDCQAYQGCLAVKQSTTSAGRLGASSVNHAAHRPPPAADETLDEMVKTLDLALILAGASGLSRGRAWIDKAFELLESVFSMEYDACASKTDVSHRCNDAHHEYDVCEGRASMVPPAPKRKKLHHHFPRVDGDDNDADDNDNKDASRWAAEPSFSSHEPFTPPVHHPIRRCHATSTMDMVAFQRYLNLAPRTVGPQPLVLTGLVDHWPARRERPWEKPSYLLSQALGGRRLVPVEIGRSYVDEGWGQTIVKFGDFLEQYIGLPVKDHGNGKASTSPSFEEPIATAKAVTATQSQPQPQKPDKDDTSQPIKAIAYLAQHQLLLQLPQLRGDILIPDHCYTAPPGHPHTPSSQIQSKAHAHDHFNVDYNDNNDNYDDDNDAEPLLNVWFGPPGTITPLHTDPYHNLLVQVVGRKYVRLYSPLETTRMRPRGKEDGVEMGNTSLWDVGVMEGWDDDVDTDEKVDVIEGRAEKMKHEKKRKDEEKRKAFKEVPYVDCILNPGDTLYIPIGWWHYVRGLSISFSVSIWWK</sequence>
<feature type="region of interest" description="Disordered" evidence="2">
    <location>
        <begin position="225"/>
        <end position="247"/>
    </location>
</feature>
<dbReference type="OrthoDB" id="47172at2759"/>
<dbReference type="InterPro" id="IPR003347">
    <property type="entry name" value="JmjC_dom"/>
</dbReference>
<feature type="compositionally biased region" description="Basic residues" evidence="2">
    <location>
        <begin position="419"/>
        <end position="428"/>
    </location>
</feature>
<dbReference type="PANTHER" id="PTHR12461">
    <property type="entry name" value="HYPOXIA-INDUCIBLE FACTOR 1 ALPHA INHIBITOR-RELATED"/>
    <property type="match status" value="1"/>
</dbReference>
<dbReference type="EMBL" id="KZ678379">
    <property type="protein sequence ID" value="PSS02084.1"/>
    <property type="molecule type" value="Genomic_DNA"/>
</dbReference>
<evidence type="ECO:0000259" key="3">
    <source>
        <dbReference type="PROSITE" id="PS51184"/>
    </source>
</evidence>
<reference evidence="4 5" key="1">
    <citation type="journal article" date="2018" name="Mycol. Prog.">
        <title>Coniella lustricola, a new species from submerged detritus.</title>
        <authorList>
            <person name="Raudabaugh D.B."/>
            <person name="Iturriaga T."/>
            <person name="Carver A."/>
            <person name="Mondo S."/>
            <person name="Pangilinan J."/>
            <person name="Lipzen A."/>
            <person name="He G."/>
            <person name="Amirebrahimi M."/>
            <person name="Grigoriev I.V."/>
            <person name="Miller A.N."/>
        </authorList>
    </citation>
    <scope>NUCLEOTIDE SEQUENCE [LARGE SCALE GENOMIC DNA]</scope>
    <source>
        <strain evidence="4 5">B22-T-1</strain>
    </source>
</reference>
<dbReference type="SUPFAM" id="SSF51197">
    <property type="entry name" value="Clavaminate synthase-like"/>
    <property type="match status" value="1"/>
</dbReference>
<feature type="compositionally biased region" description="Basic and acidic residues" evidence="2">
    <location>
        <begin position="164"/>
        <end position="174"/>
    </location>
</feature>
<dbReference type="PANTHER" id="PTHR12461:SF101">
    <property type="entry name" value="TRNA WYBUTOSINE-SYNTHESIZING PROTEIN 4"/>
    <property type="match status" value="1"/>
</dbReference>
<feature type="coiled-coil region" evidence="1">
    <location>
        <begin position="761"/>
        <end position="788"/>
    </location>
</feature>
<accession>A0A2T3AK93</accession>
<evidence type="ECO:0000313" key="5">
    <source>
        <dbReference type="Proteomes" id="UP000241462"/>
    </source>
</evidence>
<dbReference type="Pfam" id="PF13621">
    <property type="entry name" value="Cupin_8"/>
    <property type="match status" value="1"/>
</dbReference>
<dbReference type="Gene3D" id="2.60.120.650">
    <property type="entry name" value="Cupin"/>
    <property type="match status" value="1"/>
</dbReference>
<dbReference type="InParanoid" id="A0A2T3AK93"/>
<dbReference type="Proteomes" id="UP000241462">
    <property type="component" value="Unassembled WGS sequence"/>
</dbReference>
<feature type="domain" description="JmjC" evidence="3">
    <location>
        <begin position="654"/>
        <end position="826"/>
    </location>
</feature>